<evidence type="ECO:0000259" key="2">
    <source>
        <dbReference type="SMART" id="SM00530"/>
    </source>
</evidence>
<organism evidence="3 4">
    <name type="scientific">Streptomyces andamanensis</name>
    <dbReference type="NCBI Taxonomy" id="1565035"/>
    <lineage>
        <taxon>Bacteria</taxon>
        <taxon>Bacillati</taxon>
        <taxon>Actinomycetota</taxon>
        <taxon>Actinomycetes</taxon>
        <taxon>Kitasatosporales</taxon>
        <taxon>Streptomycetaceae</taxon>
        <taxon>Streptomyces</taxon>
    </lineage>
</organism>
<evidence type="ECO:0000313" key="4">
    <source>
        <dbReference type="Proteomes" id="UP001595824"/>
    </source>
</evidence>
<gene>
    <name evidence="3" type="ORF">ACFPC0_11580</name>
</gene>
<dbReference type="SUPFAM" id="SSF47413">
    <property type="entry name" value="lambda repressor-like DNA-binding domains"/>
    <property type="match status" value="1"/>
</dbReference>
<dbReference type="InterPro" id="IPR010982">
    <property type="entry name" value="Lambda_DNA-bd_dom_sf"/>
</dbReference>
<proteinExistence type="predicted"/>
<accession>A0ABV8TCZ4</accession>
<keyword evidence="4" id="KW-1185">Reference proteome</keyword>
<dbReference type="RefSeq" id="WP_381738708.1">
    <property type="nucleotide sequence ID" value="NZ_JBHSDP010000013.1"/>
</dbReference>
<reference evidence="4" key="1">
    <citation type="journal article" date="2019" name="Int. J. Syst. Evol. Microbiol.">
        <title>The Global Catalogue of Microorganisms (GCM) 10K type strain sequencing project: providing services to taxonomists for standard genome sequencing and annotation.</title>
        <authorList>
            <consortium name="The Broad Institute Genomics Platform"/>
            <consortium name="The Broad Institute Genome Sequencing Center for Infectious Disease"/>
            <person name="Wu L."/>
            <person name="Ma J."/>
        </authorList>
    </citation>
    <scope>NUCLEOTIDE SEQUENCE [LARGE SCALE GENOMIC DNA]</scope>
    <source>
        <strain evidence="4">PCU 347</strain>
    </source>
</reference>
<comment type="caution">
    <text evidence="3">The sequence shown here is derived from an EMBL/GenBank/DDBJ whole genome shotgun (WGS) entry which is preliminary data.</text>
</comment>
<dbReference type="InterPro" id="IPR001387">
    <property type="entry name" value="Cro/C1-type_HTH"/>
</dbReference>
<feature type="region of interest" description="Disordered" evidence="1">
    <location>
        <begin position="82"/>
        <end position="101"/>
    </location>
</feature>
<evidence type="ECO:0000256" key="1">
    <source>
        <dbReference type="SAM" id="MobiDB-lite"/>
    </source>
</evidence>
<dbReference type="Pfam" id="PF13560">
    <property type="entry name" value="HTH_31"/>
    <property type="match status" value="1"/>
</dbReference>
<dbReference type="Proteomes" id="UP001595824">
    <property type="component" value="Unassembled WGS sequence"/>
</dbReference>
<name>A0ABV8TCZ4_9ACTN</name>
<dbReference type="SMART" id="SM00530">
    <property type="entry name" value="HTH_XRE"/>
    <property type="match status" value="1"/>
</dbReference>
<feature type="domain" description="HTH cro/C1-type" evidence="2">
    <location>
        <begin position="13"/>
        <end position="70"/>
    </location>
</feature>
<evidence type="ECO:0000313" key="3">
    <source>
        <dbReference type="EMBL" id="MFC4328468.1"/>
    </source>
</evidence>
<dbReference type="EMBL" id="JBHSDP010000013">
    <property type="protein sequence ID" value="MFC4328468.1"/>
    <property type="molecule type" value="Genomic_DNA"/>
</dbReference>
<protein>
    <submittedName>
        <fullName evidence="3">Helix-turn-helix domain-containing protein</fullName>
    </submittedName>
</protein>
<dbReference type="Gene3D" id="1.10.260.40">
    <property type="entry name" value="lambda repressor-like DNA-binding domains"/>
    <property type="match status" value="1"/>
</dbReference>
<sequence>MSEPDPRSAFAFHLRELRRQVPGSITDETIARQAGCSRPTISAVLNARRFPSWEITAGIVRALDGDVERFRSLWRRAKRDIEEGRRREQTPELPDIGAGRLGPGAPLSARWYKNHREFYEAAAVAARQATAEIRTTYIRRYPPTQYTTPAAAAYFETILNWAREPAEDERSVRRIIGIPGQDGCLDPEILKWVRRHHDETGDVLNYEATAMLWSPNADGLNMALIDDSVVFLAFSGGPRQKLNGFSVNDRTFMTYFAAYFDQLWLALKPLSTFLEDLDGSG</sequence>